<dbReference type="NCBIfam" id="NF004788">
    <property type="entry name" value="PRK06133.1"/>
    <property type="match status" value="1"/>
</dbReference>
<evidence type="ECO:0000256" key="3">
    <source>
        <dbReference type="PIRSR" id="PIRSR037238-1"/>
    </source>
</evidence>
<reference evidence="5" key="1">
    <citation type="submission" date="2021-02" db="EMBL/GenBank/DDBJ databases">
        <title>Infant gut strain persistence is associated with maternal origin, phylogeny, and functional potential including surface adhesion and iron acquisition.</title>
        <authorList>
            <person name="Lou Y.C."/>
        </authorList>
    </citation>
    <scope>NUCLEOTIDE SEQUENCE</scope>
    <source>
        <strain evidence="5">L3_106_000M1_dasL3_106_000M1_concoct_15</strain>
    </source>
</reference>
<name>A0A943EI51_9FIRM</name>
<evidence type="ECO:0000313" key="6">
    <source>
        <dbReference type="Proteomes" id="UP000754226"/>
    </source>
</evidence>
<dbReference type="PANTHER" id="PTHR43808:SF10">
    <property type="entry name" value="BLL3749 PROTEIN"/>
    <property type="match status" value="1"/>
</dbReference>
<keyword evidence="1" id="KW-0479">Metal-binding</keyword>
<dbReference type="InterPro" id="IPR050072">
    <property type="entry name" value="Peptidase_M20A"/>
</dbReference>
<dbReference type="Proteomes" id="UP000754226">
    <property type="component" value="Unassembled WGS sequence"/>
</dbReference>
<comment type="caution">
    <text evidence="5">The sequence shown here is derived from an EMBL/GenBank/DDBJ whole genome shotgun (WGS) entry which is preliminary data.</text>
</comment>
<evidence type="ECO:0000256" key="1">
    <source>
        <dbReference type="ARBA" id="ARBA00022723"/>
    </source>
</evidence>
<dbReference type="Gene3D" id="3.40.630.10">
    <property type="entry name" value="Zn peptidases"/>
    <property type="match status" value="1"/>
</dbReference>
<protein>
    <submittedName>
        <fullName evidence="5">M20 family metallopeptidase</fullName>
    </submittedName>
</protein>
<dbReference type="CDD" id="cd03885">
    <property type="entry name" value="M20_CPDG2"/>
    <property type="match status" value="1"/>
</dbReference>
<dbReference type="PANTHER" id="PTHR43808">
    <property type="entry name" value="ACETYLORNITHINE DEACETYLASE"/>
    <property type="match status" value="1"/>
</dbReference>
<dbReference type="InterPro" id="IPR002933">
    <property type="entry name" value="Peptidase_M20"/>
</dbReference>
<dbReference type="AlphaFoldDB" id="A0A943EI51"/>
<dbReference type="InterPro" id="IPR036264">
    <property type="entry name" value="Bact_exopeptidase_dim_dom"/>
</dbReference>
<dbReference type="SUPFAM" id="SSF55031">
    <property type="entry name" value="Bacterial exopeptidase dimerisation domain"/>
    <property type="match status" value="1"/>
</dbReference>
<dbReference type="Pfam" id="PF01546">
    <property type="entry name" value="Peptidase_M20"/>
    <property type="match status" value="1"/>
</dbReference>
<dbReference type="GO" id="GO:0016787">
    <property type="term" value="F:hydrolase activity"/>
    <property type="evidence" value="ECO:0007669"/>
    <property type="project" value="UniProtKB-KW"/>
</dbReference>
<gene>
    <name evidence="5" type="ORF">KHX13_09225</name>
</gene>
<dbReference type="InterPro" id="IPR011650">
    <property type="entry name" value="Peptidase_M20_dimer"/>
</dbReference>
<dbReference type="Gene3D" id="3.30.70.360">
    <property type="match status" value="1"/>
</dbReference>
<keyword evidence="2" id="KW-0378">Hydrolase</keyword>
<evidence type="ECO:0000313" key="5">
    <source>
        <dbReference type="EMBL" id="MBS5520471.1"/>
    </source>
</evidence>
<proteinExistence type="predicted"/>
<dbReference type="InterPro" id="IPR017150">
    <property type="entry name" value="Pept_M20_glutamate_carboxypep"/>
</dbReference>
<evidence type="ECO:0000256" key="2">
    <source>
        <dbReference type="ARBA" id="ARBA00022801"/>
    </source>
</evidence>
<feature type="domain" description="Peptidase M20 dimerisation" evidence="4">
    <location>
        <begin position="186"/>
        <end position="283"/>
    </location>
</feature>
<dbReference type="SUPFAM" id="SSF53187">
    <property type="entry name" value="Zn-dependent exopeptidases"/>
    <property type="match status" value="1"/>
</dbReference>
<dbReference type="GO" id="GO:0046872">
    <property type="term" value="F:metal ion binding"/>
    <property type="evidence" value="ECO:0007669"/>
    <property type="project" value="UniProtKB-KW"/>
</dbReference>
<feature type="active site" evidence="3">
    <location>
        <position position="89"/>
    </location>
</feature>
<sequence>MKNTGLYDLCKRSLPDYIDVWKQLVNVDCGSRNGKGINAVADVLIREFEKISPYSIKKIPMENPEEGCHLLVVFRGKGKGKIMAAAHLDTVFPEGTAAERPFNIEGDWAKGPGVADCKSGVNMMLFAMKHLHELGFDDYDQITLLFNGDEEISSPSSRKLTAELAPQHDCYLCCESGQEGDGLVRSRKGSNLLQLRVTGVPSHSGNAPEKGASALMEILHQIETIKKLEDVSRGTTLNFTLLKAGERENIIPSHAEAIADLRVVDKSEIDRVEKAAHAIASRPLTPQTTVEVHVKRGNPPFAPNPGTDRLIELARGIYGELGKTLITRSVGGASDANWAADAGAIAVDCFGAVKGGKNHTPQECASVSSVVPRMYLLSRMFIELGKGTVVKGVL</sequence>
<organism evidence="5 6">
    <name type="scientific">Acidaminococcus intestini</name>
    <dbReference type="NCBI Taxonomy" id="187327"/>
    <lineage>
        <taxon>Bacteria</taxon>
        <taxon>Bacillati</taxon>
        <taxon>Bacillota</taxon>
        <taxon>Negativicutes</taxon>
        <taxon>Acidaminococcales</taxon>
        <taxon>Acidaminococcaceae</taxon>
        <taxon>Acidaminococcus</taxon>
    </lineage>
</organism>
<dbReference type="Pfam" id="PF07687">
    <property type="entry name" value="M20_dimer"/>
    <property type="match status" value="1"/>
</dbReference>
<feature type="active site" description="Proton acceptor" evidence="3">
    <location>
        <position position="150"/>
    </location>
</feature>
<dbReference type="EMBL" id="JAGZCZ010000013">
    <property type="protein sequence ID" value="MBS5520471.1"/>
    <property type="molecule type" value="Genomic_DNA"/>
</dbReference>
<accession>A0A943EI51</accession>
<evidence type="ECO:0000259" key="4">
    <source>
        <dbReference type="Pfam" id="PF07687"/>
    </source>
</evidence>
<dbReference type="PIRSF" id="PIRSF037238">
    <property type="entry name" value="Carboxypeptidase_G2"/>
    <property type="match status" value="1"/>
</dbReference>